<accession>A0A8S5TQK5</accession>
<evidence type="ECO:0000313" key="1">
    <source>
        <dbReference type="EMBL" id="DAF65430.1"/>
    </source>
</evidence>
<dbReference type="EMBL" id="BK032878">
    <property type="protein sequence ID" value="DAF65430.1"/>
    <property type="molecule type" value="Genomic_DNA"/>
</dbReference>
<name>A0A8S5TQK5_9CAUD</name>
<proteinExistence type="predicted"/>
<protein>
    <submittedName>
        <fullName evidence="1">Uncharacterized protein</fullName>
    </submittedName>
</protein>
<organism evidence="1">
    <name type="scientific">Siphoviridae sp. ctbbV81</name>
    <dbReference type="NCBI Taxonomy" id="2827900"/>
    <lineage>
        <taxon>Viruses</taxon>
        <taxon>Duplodnaviria</taxon>
        <taxon>Heunggongvirae</taxon>
        <taxon>Uroviricota</taxon>
        <taxon>Caudoviricetes</taxon>
    </lineage>
</organism>
<sequence>MPLFLLPVVLTGSFFIHTSTRTQKPILRIMSNFNALHCQFVVLNFVVIK</sequence>
<reference evidence="1" key="1">
    <citation type="journal article" date="2021" name="Proc. Natl. Acad. Sci. U.S.A.">
        <title>A Catalog of Tens of Thousands of Viruses from Human Metagenomes Reveals Hidden Associations with Chronic Diseases.</title>
        <authorList>
            <person name="Tisza M.J."/>
            <person name="Buck C.B."/>
        </authorList>
    </citation>
    <scope>NUCLEOTIDE SEQUENCE</scope>
    <source>
        <strain evidence="1">CtbbV81</strain>
    </source>
</reference>